<evidence type="ECO:0000313" key="2">
    <source>
        <dbReference type="Proteomes" id="UP001060215"/>
    </source>
</evidence>
<organism evidence="1 2">
    <name type="scientific">Camellia lanceoleosa</name>
    <dbReference type="NCBI Taxonomy" id="1840588"/>
    <lineage>
        <taxon>Eukaryota</taxon>
        <taxon>Viridiplantae</taxon>
        <taxon>Streptophyta</taxon>
        <taxon>Embryophyta</taxon>
        <taxon>Tracheophyta</taxon>
        <taxon>Spermatophyta</taxon>
        <taxon>Magnoliopsida</taxon>
        <taxon>eudicotyledons</taxon>
        <taxon>Gunneridae</taxon>
        <taxon>Pentapetalae</taxon>
        <taxon>asterids</taxon>
        <taxon>Ericales</taxon>
        <taxon>Theaceae</taxon>
        <taxon>Camellia</taxon>
    </lineage>
</organism>
<dbReference type="Proteomes" id="UP001060215">
    <property type="component" value="Chromosome 10"/>
</dbReference>
<comment type="caution">
    <text evidence="1">The sequence shown here is derived from an EMBL/GenBank/DDBJ whole genome shotgun (WGS) entry which is preliminary data.</text>
</comment>
<dbReference type="EMBL" id="CM045767">
    <property type="protein sequence ID" value="KAI7999084.1"/>
    <property type="molecule type" value="Genomic_DNA"/>
</dbReference>
<protein>
    <submittedName>
        <fullName evidence="1">Receptor-like protein 14</fullName>
    </submittedName>
</protein>
<reference evidence="1 2" key="1">
    <citation type="journal article" date="2022" name="Plant J.">
        <title>Chromosome-level genome of Camellia lanceoleosa provides a valuable resource for understanding genome evolution and self-incompatibility.</title>
        <authorList>
            <person name="Gong W."/>
            <person name="Xiao S."/>
            <person name="Wang L."/>
            <person name="Liao Z."/>
            <person name="Chang Y."/>
            <person name="Mo W."/>
            <person name="Hu G."/>
            <person name="Li W."/>
            <person name="Zhao G."/>
            <person name="Zhu H."/>
            <person name="Hu X."/>
            <person name="Ji K."/>
            <person name="Xiang X."/>
            <person name="Song Q."/>
            <person name="Yuan D."/>
            <person name="Jin S."/>
            <person name="Zhang L."/>
        </authorList>
    </citation>
    <scope>NUCLEOTIDE SEQUENCE [LARGE SCALE GENOMIC DNA]</scope>
    <source>
        <strain evidence="1">SQ_2022a</strain>
    </source>
</reference>
<name>A0ACC0GDP3_9ERIC</name>
<gene>
    <name evidence="1" type="ORF">LOK49_LG10G00999</name>
</gene>
<keyword evidence="2" id="KW-1185">Reference proteome</keyword>
<accession>A0ACC0GDP3</accession>
<evidence type="ECO:0000313" key="1">
    <source>
        <dbReference type="EMBL" id="KAI7999084.1"/>
    </source>
</evidence>
<proteinExistence type="predicted"/>
<sequence length="579" mass="65249">MSMWKIGIIGVLIVLVHLTGNSDGCLEWERRGLLEFKSFLKSNGSDANHLLPTWVDEKPDDHHHQQIQSECCDWERVTCDPTTGHVTELSLDNIKNLAYGDYNNIWIINASLFLPFEELRSLNLSYNLFSGWAHNEGFEKLSALRKLETLNLESNEFNDSILPSLSALRSLKMLDLRANKIGGLFPAHGLASFSHLEILDLNKNNFVGSIPSSIGALSSLQALSMAGNELNGSLPIQGLCKLKKLETLDLSNNLFDGGLPPCLSNLRSLKSFDLSFNQFTRNISPSLLSSLNSLEYIDISHNCFEGVFSFGSFANHSNLRVVKMISDNDKFEVETEDTNWIPRFQLKILILSNCKLNKLSGAIPKFLIHQNKLRFIDLSHNNLSAAFNLTRIWSLQLNNNQFTGPLTNVLSKLSKLHFLDISNNYMSGKITSSIGASDLAFMSTRISFTAEDATYQYGGKILDMKAQFGTFEASSYEGNPFLCGPPLEKNCAAIVDLPYLPTTTSSDETQRKWYDIDRVVFSASFVGTYITFLFGVAAILYINPYWRQRWFDLIEEGVYSSYYFVYDTLYKLLRFQPSA</sequence>